<evidence type="ECO:0000256" key="1">
    <source>
        <dbReference type="ARBA" id="ARBA00009755"/>
    </source>
</evidence>
<dbReference type="FunFam" id="1.50.10.20:FF:000011">
    <property type="entry name" value="Terpene cyclase/mutase family member"/>
    <property type="match status" value="1"/>
</dbReference>
<dbReference type="eggNOG" id="KOG0497">
    <property type="taxonomic scope" value="Eukaryota"/>
</dbReference>
<reference evidence="7 8" key="4">
    <citation type="journal article" date="2011" name="BMC Genomics">
        <title>RNA-Seq improves annotation of protein-coding genes in the cucumber genome.</title>
        <authorList>
            <person name="Li Z."/>
            <person name="Zhang Z."/>
            <person name="Yan P."/>
            <person name="Huang S."/>
            <person name="Fei Z."/>
            <person name="Lin K."/>
        </authorList>
    </citation>
    <scope>NUCLEOTIDE SEQUENCE [LARGE SCALE GENOMIC DNA]</scope>
    <source>
        <strain evidence="8">cv. 9930</strain>
    </source>
</reference>
<dbReference type="EC" id="5.4.99.-" evidence="4"/>
<organism evidence="7 8">
    <name type="scientific">Cucumis sativus</name>
    <name type="common">Cucumber</name>
    <dbReference type="NCBI Taxonomy" id="3659"/>
    <lineage>
        <taxon>Eukaryota</taxon>
        <taxon>Viridiplantae</taxon>
        <taxon>Streptophyta</taxon>
        <taxon>Embryophyta</taxon>
        <taxon>Tracheophyta</taxon>
        <taxon>Spermatophyta</taxon>
        <taxon>Magnoliopsida</taxon>
        <taxon>eudicotyledons</taxon>
        <taxon>Gunneridae</taxon>
        <taxon>Pentapetalae</taxon>
        <taxon>rosids</taxon>
        <taxon>fabids</taxon>
        <taxon>Cucurbitales</taxon>
        <taxon>Cucurbitaceae</taxon>
        <taxon>Benincaseae</taxon>
        <taxon>Cucumis</taxon>
    </lineage>
</organism>
<dbReference type="InterPro" id="IPR032697">
    <property type="entry name" value="SQ_cyclase_N"/>
</dbReference>
<dbReference type="GO" id="GO:0016104">
    <property type="term" value="P:triterpenoid biosynthetic process"/>
    <property type="evidence" value="ECO:0000318"/>
    <property type="project" value="GO_Central"/>
</dbReference>
<feature type="domain" description="Squalene cyclase C-terminal" evidence="5">
    <location>
        <begin position="376"/>
        <end position="671"/>
    </location>
</feature>
<reference evidence="7 8" key="1">
    <citation type="journal article" date="2009" name="Nat. Genet.">
        <title>The genome of the cucumber, Cucumis sativus L.</title>
        <authorList>
            <person name="Huang S."/>
            <person name="Li R."/>
            <person name="Zhang Z."/>
            <person name="Li L."/>
            <person name="Gu X."/>
            <person name="Fan W."/>
            <person name="Lucas W.J."/>
            <person name="Wang X."/>
            <person name="Xie B."/>
            <person name="Ni P."/>
            <person name="Ren Y."/>
            <person name="Zhu H."/>
            <person name="Li J."/>
            <person name="Lin K."/>
            <person name="Jin W."/>
            <person name="Fei Z."/>
            <person name="Li G."/>
            <person name="Staub J."/>
            <person name="Kilian A."/>
            <person name="van der Vossen E.A."/>
            <person name="Wu Y."/>
            <person name="Guo J."/>
            <person name="He J."/>
            <person name="Jia Z."/>
            <person name="Ren Y."/>
            <person name="Tian G."/>
            <person name="Lu Y."/>
            <person name="Ruan J."/>
            <person name="Qian W."/>
            <person name="Wang M."/>
            <person name="Huang Q."/>
            <person name="Li B."/>
            <person name="Xuan Z."/>
            <person name="Cao J."/>
            <person name="Asan"/>
            <person name="Wu Z."/>
            <person name="Zhang J."/>
            <person name="Cai Q."/>
            <person name="Bai Y."/>
            <person name="Zhao B."/>
            <person name="Han Y."/>
            <person name="Li Y."/>
            <person name="Li X."/>
            <person name="Wang S."/>
            <person name="Shi Q."/>
            <person name="Liu S."/>
            <person name="Cho W.K."/>
            <person name="Kim J.Y."/>
            <person name="Xu Y."/>
            <person name="Heller-Uszynska K."/>
            <person name="Miao H."/>
            <person name="Cheng Z."/>
            <person name="Zhang S."/>
            <person name="Wu J."/>
            <person name="Yang Y."/>
            <person name="Kang H."/>
            <person name="Li M."/>
            <person name="Liang H."/>
            <person name="Ren X."/>
            <person name="Shi Z."/>
            <person name="Wen M."/>
            <person name="Jian M."/>
            <person name="Yang H."/>
            <person name="Zhang G."/>
            <person name="Yang Z."/>
            <person name="Chen R."/>
            <person name="Liu S."/>
            <person name="Li J."/>
            <person name="Ma L."/>
            <person name="Liu H."/>
            <person name="Zhou Y."/>
            <person name="Zhao J."/>
            <person name="Fang X."/>
            <person name="Li G."/>
            <person name="Fang L."/>
            <person name="Li Y."/>
            <person name="Liu D."/>
            <person name="Zheng H."/>
            <person name="Zhang Y."/>
            <person name="Qin N."/>
            <person name="Li Z."/>
            <person name="Yang G."/>
            <person name="Yang S."/>
            <person name="Bolund L."/>
            <person name="Kristiansen K."/>
            <person name="Zheng H."/>
            <person name="Li S."/>
            <person name="Zhang X."/>
            <person name="Yang H."/>
            <person name="Wang J."/>
            <person name="Sun R."/>
            <person name="Zhang B."/>
            <person name="Jiang S."/>
            <person name="Wang J."/>
            <person name="Du Y."/>
            <person name="Li S."/>
        </authorList>
    </citation>
    <scope>NUCLEOTIDE SEQUENCE [LARGE SCALE GENOMIC DNA]</scope>
    <source>
        <strain evidence="8">cv. 9930</strain>
    </source>
</reference>
<dbReference type="InterPro" id="IPR002365">
    <property type="entry name" value="Terpene_synthase_CS"/>
</dbReference>
<evidence type="ECO:0000259" key="6">
    <source>
        <dbReference type="Pfam" id="PF13249"/>
    </source>
</evidence>
<evidence type="ECO:0000259" key="5">
    <source>
        <dbReference type="Pfam" id="PF13243"/>
    </source>
</evidence>
<dbReference type="GO" id="GO:0005811">
    <property type="term" value="C:lipid droplet"/>
    <property type="evidence" value="ECO:0007669"/>
    <property type="project" value="InterPro"/>
</dbReference>
<evidence type="ECO:0000256" key="3">
    <source>
        <dbReference type="ARBA" id="ARBA00023235"/>
    </source>
</evidence>
<dbReference type="NCBIfam" id="TIGR01787">
    <property type="entry name" value="squalene_cyclas"/>
    <property type="match status" value="1"/>
</dbReference>
<dbReference type="EMBL" id="CM002923">
    <property type="protein sequence ID" value="KGN60853.1"/>
    <property type="molecule type" value="Genomic_DNA"/>
</dbReference>
<keyword evidence="8" id="KW-1185">Reference proteome</keyword>
<evidence type="ECO:0000256" key="4">
    <source>
        <dbReference type="RuleBase" id="RU362003"/>
    </source>
</evidence>
<dbReference type="Gene3D" id="1.50.10.20">
    <property type="match status" value="2"/>
</dbReference>
<gene>
    <name evidence="7" type="ORF">Csa_2G013830</name>
</gene>
<dbReference type="PANTHER" id="PTHR11764:SF58">
    <property type="entry name" value="BETA-AMYRIN SYNTHASE-RELATED"/>
    <property type="match status" value="1"/>
</dbReference>
<dbReference type="Pfam" id="PF13243">
    <property type="entry name" value="SQHop_cyclase_C"/>
    <property type="match status" value="1"/>
</dbReference>
<keyword evidence="3 4" id="KW-0413">Isomerase</keyword>
<comment type="similarity">
    <text evidence="1 4">Belongs to the terpene cyclase/mutase family.</text>
</comment>
<reference evidence="7 8" key="3">
    <citation type="journal article" date="2010" name="BMC Genomics">
        <title>Transcriptome sequencing and comparative analysis of cucumber flowers with different sex types.</title>
        <authorList>
            <person name="Guo S."/>
            <person name="Zheng Y."/>
            <person name="Joung J.G."/>
            <person name="Liu S."/>
            <person name="Zhang Z."/>
            <person name="Crasta O.R."/>
            <person name="Sobral B.W."/>
            <person name="Xu Y."/>
            <person name="Huang S."/>
            <person name="Fei Z."/>
        </authorList>
    </citation>
    <scope>NUCLEOTIDE SEQUENCE [LARGE SCALE GENOMIC DNA]</scope>
    <source>
        <strain evidence="8">cv. 9930</strain>
    </source>
</reference>
<feature type="domain" description="Squalene cyclase N-terminal" evidence="6">
    <location>
        <begin position="103"/>
        <end position="308"/>
    </location>
</feature>
<dbReference type="InterPro" id="IPR032696">
    <property type="entry name" value="SQ_cyclase_C"/>
</dbReference>
<dbReference type="SUPFAM" id="SSF48239">
    <property type="entry name" value="Terpenoid cyclases/Protein prenyltransferases"/>
    <property type="match status" value="2"/>
</dbReference>
<dbReference type="CDD" id="cd02892">
    <property type="entry name" value="SQCY_1"/>
    <property type="match status" value="1"/>
</dbReference>
<dbReference type="GO" id="GO:0042300">
    <property type="term" value="F:beta-amyrin synthase activity"/>
    <property type="evidence" value="ECO:0000318"/>
    <property type="project" value="GO_Central"/>
</dbReference>
<keyword evidence="2" id="KW-0677">Repeat</keyword>
<proteinExistence type="inferred from homology"/>
<protein>
    <recommendedName>
        <fullName evidence="4">Terpene cyclase/mutase family member</fullName>
        <ecNumber evidence="4">5.4.99.-</ecNumber>
    </recommendedName>
</protein>
<dbReference type="Proteomes" id="UP000029981">
    <property type="component" value="Chromosome 2"/>
</dbReference>
<dbReference type="InterPro" id="IPR018333">
    <property type="entry name" value="Squalene_cyclase"/>
</dbReference>
<name>A0A0A0LG93_CUCSA</name>
<reference evidence="7 8" key="2">
    <citation type="journal article" date="2009" name="PLoS ONE">
        <title>An integrated genetic and cytogenetic map of the cucumber genome.</title>
        <authorList>
            <person name="Ren Y."/>
            <person name="Zhang Z."/>
            <person name="Liu J."/>
            <person name="Staub J.E."/>
            <person name="Han Y."/>
            <person name="Cheng Z."/>
            <person name="Li X."/>
            <person name="Lu J."/>
            <person name="Miao H."/>
            <person name="Kang H."/>
            <person name="Xie B."/>
            <person name="Gu X."/>
            <person name="Wang X."/>
            <person name="Du Y."/>
            <person name="Jin W."/>
            <person name="Huang S."/>
        </authorList>
    </citation>
    <scope>NUCLEOTIDE SEQUENCE [LARGE SCALE GENOMIC DNA]</scope>
    <source>
        <strain evidence="8">cv. 9930</strain>
    </source>
</reference>
<dbReference type="Gramene" id="KGN60853">
    <property type="protein sequence ID" value="KGN60853"/>
    <property type="gene ID" value="Csa_2G013830"/>
</dbReference>
<dbReference type="PROSITE" id="PS01074">
    <property type="entry name" value="TERPENE_SYNTHASES"/>
    <property type="match status" value="1"/>
</dbReference>
<dbReference type="InterPro" id="IPR008930">
    <property type="entry name" value="Terpenoid_cyclase/PrenylTrfase"/>
</dbReference>
<evidence type="ECO:0000313" key="8">
    <source>
        <dbReference type="Proteomes" id="UP000029981"/>
    </source>
</evidence>
<dbReference type="AlphaFoldDB" id="A0A0A0LG93"/>
<evidence type="ECO:0000313" key="7">
    <source>
        <dbReference type="EMBL" id="KGN60853.1"/>
    </source>
</evidence>
<dbReference type="PANTHER" id="PTHR11764">
    <property type="entry name" value="TERPENE CYCLASE/MUTASE FAMILY MEMBER"/>
    <property type="match status" value="1"/>
</dbReference>
<dbReference type="OMA" id="CPEERYI"/>
<sequence length="682" mass="78897">MWRLKIGEGGNDPYIYSMNNFVGRQIWEFDPNAGTPEEQAEIEHLRQRFTKNHLKGFPSGDLLWRLQFLREKKFKQSIPQVKVEDGEEISYDKASNAMRRGAYFLAAIQASDGHWPSESSGPLFYLCPMLICMYIMGTMDTILSPEHKKEMLRYVYNHQNEDGGWGLHVGGHSNMFCTTFNYISLRLLGEGPEVEQLSRSRNWIRQRGGVTSIPSWGKTWLSILNVFDWSGSNPMPPEYWMLPTWLPIHPSNMMCYTRITYMPMSYLYGKRFQAPLTSFVLQLRDELHTQPYHQINWKKARHMCAVEDMYFPHPFVQDLLWDTLYLLSEPLMTRWPFNKLIRQKALNETMRHIHYEDENSRYITIGCVEKVRNNPSGDYKSMFRHTSKGSWTFSDCDHGWQLSDCTAENLKCCLLLSLLPPGIVGEKMEPERFYDAVNVILSLQSKNGGLPPWEPASSYYWMEWLNPVEFLEDLIIEHEHVECTSSALQAILLFRKQYPSHRTKEINSFINKAIQFILDIQLPDGSWYGNWGICYTYGTWFALKALSMAGKTYENCEALRKGAHFLINIQNSEGGFGESYLSCGTKRYIQLEGKRSNLVQTAWGLMGLICAGQANIDPNPIHRAAKLLINSQTEDGDFPQEEITGVFFKNCTLNYGAYREVFPVMALGEYCNKISLPSKKKQ</sequence>
<accession>A0A0A0LG93</accession>
<evidence type="ECO:0000256" key="2">
    <source>
        <dbReference type="ARBA" id="ARBA00022737"/>
    </source>
</evidence>
<dbReference type="Pfam" id="PF13249">
    <property type="entry name" value="SQHop_cyclase_N"/>
    <property type="match status" value="1"/>
</dbReference>